<reference evidence="2 3" key="1">
    <citation type="journal article" date="2010" name="ChemBioChem">
        <title>Cloning and characterization of the biosynthetic gene cluster of 16-membered macrolide antibiotic FD-891: involvement of a dual functional cytochrome P450 monooxygenase catalyzing epoxidation and hydroxylation.</title>
        <authorList>
            <person name="Kudo F."/>
            <person name="Motegi A."/>
            <person name="Mizoue K."/>
            <person name="Eguchi T."/>
        </authorList>
    </citation>
    <scope>NUCLEOTIDE SEQUENCE [LARGE SCALE GENOMIC DNA]</scope>
    <source>
        <strain evidence="2 3">A-8890</strain>
    </source>
</reference>
<accession>A0ABM8HKN8</accession>
<evidence type="ECO:0000313" key="2">
    <source>
        <dbReference type="EMBL" id="BBC32399.1"/>
    </source>
</evidence>
<dbReference type="EMBL" id="AP018448">
    <property type="protein sequence ID" value="BBC32399.1"/>
    <property type="molecule type" value="Genomic_DNA"/>
</dbReference>
<sequence>MKNTPFVSWASREAPSAPGALRTCPQAERDFRKKRGTSFIDRTSSREAMTKAVVSGLAGFGFAQGRVGTVVSPPQLVSGGIYTRQ</sequence>
<evidence type="ECO:0000313" key="3">
    <source>
        <dbReference type="Proteomes" id="UP001321542"/>
    </source>
</evidence>
<organism evidence="2 3">
    <name type="scientific">Streptomyces graminofaciens</name>
    <dbReference type="NCBI Taxonomy" id="68212"/>
    <lineage>
        <taxon>Bacteria</taxon>
        <taxon>Bacillati</taxon>
        <taxon>Actinomycetota</taxon>
        <taxon>Actinomycetes</taxon>
        <taxon>Kitasatosporales</taxon>
        <taxon>Streptomycetaceae</taxon>
        <taxon>Streptomyces</taxon>
    </lineage>
</organism>
<evidence type="ECO:0000256" key="1">
    <source>
        <dbReference type="SAM" id="MobiDB-lite"/>
    </source>
</evidence>
<feature type="region of interest" description="Disordered" evidence="1">
    <location>
        <begin position="1"/>
        <end position="27"/>
    </location>
</feature>
<keyword evidence="3" id="KW-1185">Reference proteome</keyword>
<gene>
    <name evidence="2" type="ORF">SGFS_036930</name>
</gene>
<protein>
    <submittedName>
        <fullName evidence="2">Uncharacterized protein</fullName>
    </submittedName>
</protein>
<reference evidence="2 3" key="2">
    <citation type="journal article" date="2023" name="ChemBioChem">
        <title>Acyltransferase Domain Exchange between Two Independent Type I Polyketide Synthases in the Same Producer Strain of Macrolide Antibiotics.</title>
        <authorList>
            <person name="Kudo F."/>
            <person name="Kishikawa K."/>
            <person name="Tsuboi K."/>
            <person name="Kido T."/>
            <person name="Usui T."/>
            <person name="Hashimoto J."/>
            <person name="Shin-Ya K."/>
            <person name="Miyanaga A."/>
            <person name="Eguchi T."/>
        </authorList>
    </citation>
    <scope>NUCLEOTIDE SEQUENCE [LARGE SCALE GENOMIC DNA]</scope>
    <source>
        <strain evidence="2 3">A-8890</strain>
    </source>
</reference>
<dbReference type="Proteomes" id="UP001321542">
    <property type="component" value="Chromosome"/>
</dbReference>
<name>A0ABM8HKN8_9ACTN</name>
<proteinExistence type="predicted"/>